<keyword evidence="3 6" id="KW-0378">Hydrolase</keyword>
<sequence>MNTMEKYLKLKEKKGKNYWEERILAQLGYLIQLRNGEIPEDAAKVIDHLYQQEKEEGAITKQEAAAAENKLLHYKESAKKLSVICAGHAHIDMNWMWGYQETVSVTIDTFQTMLNLMREYEDFTFSQSQASTYEAIEKYCPDMLPEIREQIKRGKWEVTASTWVEPDKNMTGTESMARHILYTKNYLSGLLELPKEAMELDFEPDTFGHSACVPEILNQGGIKYYYHCRGFDKYMLYNWEAPSGERVLVYREPTWYLGPIEYDMMLNVPEFSRENHTSTMLKVYGVGDHGGGPTRRDIERIMDMSSWPLMPDIRFGTMHEFFHAVEKDRDRFPVVTGELNYVLTGCYTTQARIKMANRIGEDKLYDAETLCTMGAQLTGNHRLTDRLDRAWKNVLFNQFHDILPGSGVIETREHAMGLFQETLTISMANANRAMRAISERIDTSIFGGNDTKDSMSEGAGVGYGTGQTEDCYGNEGDGRFGFSSTHRGSGDTRVYTLFNTTQYLRKELVEITVWDPEFPVDEITVVDEMGREVPWEIKGEGLHYWQHHYLKLLFMAEVGPFGYASYCVKHTPAQSEKLPVRQDPRVHDMEDGAYILENDRVRAVFDTRTMKLLSFAGLNGGKELIDNENPSAYFRYVEESDTEEMTAWIVGRYSRITDVNEQAFVRVIDKKLTGLNRYLTYELEYGKFKLKVKISLNGDDTMLRYKIKLDWLETGAKNKKIPQLQFYTPFGYEAEDYLYDIPAGSVVRKGLGHDVPAVYYGAPLPKIGDTAMMLTSDCKYGYRGGNQALLIDLVRGSFDPDPYPDLGEHYINIGIGFEKDYSREKLLREAILFSHPVYALSCTVHEGKAKQRECFLKVTGNAKVSSVKAAEDGSNAVVIRLYSCSEADEPVSLKFLEKPITAGFISLTENECADTAVEMDGCEVRVTLPKYAFRSIKVSF</sequence>
<feature type="domain" description="Glycoside hydrolase family 38 central" evidence="5">
    <location>
        <begin position="341"/>
        <end position="419"/>
    </location>
</feature>
<evidence type="ECO:0000259" key="5">
    <source>
        <dbReference type="SMART" id="SM00872"/>
    </source>
</evidence>
<dbReference type="AlphaFoldDB" id="A0A4U8Q0U4"/>
<evidence type="ECO:0000256" key="4">
    <source>
        <dbReference type="ARBA" id="ARBA00023295"/>
    </source>
</evidence>
<dbReference type="GO" id="GO:0102546">
    <property type="term" value="F:mannosylglycerate hydrolase activity"/>
    <property type="evidence" value="ECO:0007669"/>
    <property type="project" value="UniProtKB-EC"/>
</dbReference>
<dbReference type="GO" id="GO:0004559">
    <property type="term" value="F:alpha-mannosidase activity"/>
    <property type="evidence" value="ECO:0007669"/>
    <property type="project" value="InterPro"/>
</dbReference>
<dbReference type="GO" id="GO:0009313">
    <property type="term" value="P:oligosaccharide catabolic process"/>
    <property type="evidence" value="ECO:0007669"/>
    <property type="project" value="TreeGrafter"/>
</dbReference>
<dbReference type="Gene3D" id="2.70.98.30">
    <property type="entry name" value="Golgi alpha-mannosidase II, domain 4"/>
    <property type="match status" value="1"/>
</dbReference>
<dbReference type="CDD" id="cd10789">
    <property type="entry name" value="GH38N_AMII_ER_cytosolic"/>
    <property type="match status" value="1"/>
</dbReference>
<dbReference type="PANTHER" id="PTHR46017:SF1">
    <property type="entry name" value="ALPHA-MANNOSIDASE 2C1"/>
    <property type="match status" value="1"/>
</dbReference>
<dbReference type="InterPro" id="IPR000602">
    <property type="entry name" value="Glyco_hydro_38_N"/>
</dbReference>
<dbReference type="EC" id="3.2.1.170" evidence="6"/>
<dbReference type="Pfam" id="PF09261">
    <property type="entry name" value="Alpha-mann_mid"/>
    <property type="match status" value="1"/>
</dbReference>
<dbReference type="SUPFAM" id="SSF88688">
    <property type="entry name" value="Families 57/38 glycoside transferase middle domain"/>
    <property type="match status" value="1"/>
</dbReference>
<keyword evidence="7" id="KW-1185">Reference proteome</keyword>
<evidence type="ECO:0000313" key="6">
    <source>
        <dbReference type="EMBL" id="TLC98304.1"/>
    </source>
</evidence>
<dbReference type="GO" id="GO:0030246">
    <property type="term" value="F:carbohydrate binding"/>
    <property type="evidence" value="ECO:0007669"/>
    <property type="project" value="InterPro"/>
</dbReference>
<dbReference type="InterPro" id="IPR037094">
    <property type="entry name" value="Glyco_hydro_38_cen_sf"/>
</dbReference>
<evidence type="ECO:0000256" key="3">
    <source>
        <dbReference type="ARBA" id="ARBA00022801"/>
    </source>
</evidence>
<dbReference type="InterPro" id="IPR015341">
    <property type="entry name" value="Glyco_hydro_38_cen"/>
</dbReference>
<accession>A0A4U8Q0U4</accession>
<proteinExistence type="inferred from homology"/>
<comment type="caution">
    <text evidence="6">The sequence shown here is derived from an EMBL/GenBank/DDBJ whole genome shotgun (WGS) entry which is preliminary data.</text>
</comment>
<dbReference type="InterPro" id="IPR041147">
    <property type="entry name" value="GH38_C"/>
</dbReference>
<dbReference type="InterPro" id="IPR028995">
    <property type="entry name" value="Glyco_hydro_57/38_cen_sf"/>
</dbReference>
<dbReference type="InterPro" id="IPR027291">
    <property type="entry name" value="Glyco_hydro_38_N_sf"/>
</dbReference>
<dbReference type="Pfam" id="PF07748">
    <property type="entry name" value="Glyco_hydro_38C"/>
    <property type="match status" value="1"/>
</dbReference>
<gene>
    <name evidence="6" type="primary">mngB_8</name>
    <name evidence="6" type="ORF">DSM106044_04820</name>
</gene>
<reference evidence="6 7" key="1">
    <citation type="journal article" date="2019" name="Anaerobe">
        <title>Detection of Robinsoniella peoriensis in multiple bone samples of a trauma patient.</title>
        <authorList>
            <person name="Schrottner P."/>
            <person name="Hartwich K."/>
            <person name="Bunk B."/>
            <person name="Schober I."/>
            <person name="Helbig S."/>
            <person name="Rudolph W.W."/>
            <person name="Gunzer F."/>
        </authorList>
    </citation>
    <scope>NUCLEOTIDE SEQUENCE [LARGE SCALE GENOMIC DNA]</scope>
    <source>
        <strain evidence="6 7">DSM 106044</strain>
    </source>
</reference>
<name>A0A4U8Q0U4_9FIRM</name>
<protein>
    <submittedName>
        <fullName evidence="6">Mannosylglycerate hydrolase</fullName>
        <ecNumber evidence="6">3.2.1.170</ecNumber>
    </submittedName>
</protein>
<evidence type="ECO:0000313" key="7">
    <source>
        <dbReference type="Proteomes" id="UP000306509"/>
    </source>
</evidence>
<dbReference type="Proteomes" id="UP000306509">
    <property type="component" value="Unassembled WGS sequence"/>
</dbReference>
<dbReference type="InterPro" id="IPR011682">
    <property type="entry name" value="Glyco_hydro_38_C"/>
</dbReference>
<dbReference type="STRING" id="180332.GCA_000797495_03783"/>
<dbReference type="GO" id="GO:0046872">
    <property type="term" value="F:metal ion binding"/>
    <property type="evidence" value="ECO:0007669"/>
    <property type="project" value="UniProtKB-KW"/>
</dbReference>
<dbReference type="Pfam" id="PF01074">
    <property type="entry name" value="Glyco_hydro_38N"/>
    <property type="match status" value="1"/>
</dbReference>
<keyword evidence="4 6" id="KW-0326">Glycosidase</keyword>
<dbReference type="Pfam" id="PF17677">
    <property type="entry name" value="Glyco_hydro38C2"/>
    <property type="match status" value="1"/>
</dbReference>
<dbReference type="SUPFAM" id="SSF88713">
    <property type="entry name" value="Glycoside hydrolase/deacetylase"/>
    <property type="match status" value="1"/>
</dbReference>
<organism evidence="6 7">
    <name type="scientific">Robinsoniella peoriensis</name>
    <dbReference type="NCBI Taxonomy" id="180332"/>
    <lineage>
        <taxon>Bacteria</taxon>
        <taxon>Bacillati</taxon>
        <taxon>Bacillota</taxon>
        <taxon>Clostridia</taxon>
        <taxon>Lachnospirales</taxon>
        <taxon>Lachnospiraceae</taxon>
        <taxon>Robinsoniella</taxon>
    </lineage>
</organism>
<dbReference type="SUPFAM" id="SSF74650">
    <property type="entry name" value="Galactose mutarotase-like"/>
    <property type="match status" value="1"/>
</dbReference>
<comment type="similarity">
    <text evidence="1">Belongs to the glycosyl hydrolase 38 family.</text>
</comment>
<evidence type="ECO:0000256" key="2">
    <source>
        <dbReference type="ARBA" id="ARBA00022723"/>
    </source>
</evidence>
<dbReference type="GO" id="GO:0006013">
    <property type="term" value="P:mannose metabolic process"/>
    <property type="evidence" value="ECO:0007669"/>
    <property type="project" value="InterPro"/>
</dbReference>
<dbReference type="Gene3D" id="3.20.110.10">
    <property type="entry name" value="Glycoside hydrolase 38, N terminal domain"/>
    <property type="match status" value="1"/>
</dbReference>
<dbReference type="Gene3D" id="2.60.40.1180">
    <property type="entry name" value="Golgi alpha-mannosidase II"/>
    <property type="match status" value="1"/>
</dbReference>
<dbReference type="EMBL" id="QGQD01000097">
    <property type="protein sequence ID" value="TLC98304.1"/>
    <property type="molecule type" value="Genomic_DNA"/>
</dbReference>
<dbReference type="InterPro" id="IPR013780">
    <property type="entry name" value="Glyco_hydro_b"/>
</dbReference>
<dbReference type="SMART" id="SM00872">
    <property type="entry name" value="Alpha-mann_mid"/>
    <property type="match status" value="1"/>
</dbReference>
<dbReference type="InterPro" id="IPR011013">
    <property type="entry name" value="Gal_mutarotase_sf_dom"/>
</dbReference>
<keyword evidence="2" id="KW-0479">Metal-binding</keyword>
<dbReference type="PANTHER" id="PTHR46017">
    <property type="entry name" value="ALPHA-MANNOSIDASE 2C1"/>
    <property type="match status" value="1"/>
</dbReference>
<evidence type="ECO:0000256" key="1">
    <source>
        <dbReference type="ARBA" id="ARBA00009792"/>
    </source>
</evidence>
<dbReference type="Gene3D" id="1.20.1270.50">
    <property type="entry name" value="Glycoside hydrolase family 38, central domain"/>
    <property type="match status" value="1"/>
</dbReference>
<dbReference type="InterPro" id="IPR011330">
    <property type="entry name" value="Glyco_hydro/deAcase_b/a-brl"/>
</dbReference>